<evidence type="ECO:0008006" key="10">
    <source>
        <dbReference type="Google" id="ProtNLM"/>
    </source>
</evidence>
<keyword evidence="9" id="KW-1185">Reference proteome</keyword>
<feature type="region of interest" description="Disordered" evidence="6">
    <location>
        <begin position="83"/>
        <end position="102"/>
    </location>
</feature>
<dbReference type="RefSeq" id="WP_203193535.1">
    <property type="nucleotide sequence ID" value="NZ_CP063362.1"/>
</dbReference>
<keyword evidence="2" id="KW-1003">Cell membrane</keyword>
<keyword evidence="5 7" id="KW-0472">Membrane</keyword>
<sequence>MADLLFAAGTVLLLVTAAGLAALWRAGGRDADRMLAIQLLGSAGIAVLLLLAPAMGDAAILDAALLLALLAALAACAYRASLGASAGAARPARGAPPELRRP</sequence>
<dbReference type="KEGG" id="xdi:EZH22_27545"/>
<comment type="subcellular location">
    <subcellularLocation>
        <location evidence="1">Cell membrane</location>
        <topology evidence="1">Multi-pass membrane protein</topology>
    </subcellularLocation>
</comment>
<gene>
    <name evidence="8" type="ORF">EZH22_27545</name>
</gene>
<reference evidence="8 9" key="1">
    <citation type="submission" date="2020-10" db="EMBL/GenBank/DDBJ databases">
        <title>Degradation of 1,4-Dioxane by Xanthobacter sp. YN2, via a Novel Group-2 Soluble Di-Iron Monooxygenase.</title>
        <authorList>
            <person name="Ma F."/>
            <person name="Wang Y."/>
            <person name="Yang J."/>
            <person name="Guo H."/>
            <person name="Su D."/>
            <person name="Yu L."/>
        </authorList>
    </citation>
    <scope>NUCLEOTIDE SEQUENCE [LARGE SCALE GENOMIC DNA]</scope>
    <source>
        <strain evidence="8 9">YN2</strain>
    </source>
</reference>
<evidence type="ECO:0000256" key="2">
    <source>
        <dbReference type="ARBA" id="ARBA00022475"/>
    </source>
</evidence>
<accession>A0A974PN23</accession>
<name>A0A974PN23_9HYPH</name>
<dbReference type="Pfam" id="PF04066">
    <property type="entry name" value="MrpF_PhaF"/>
    <property type="match status" value="1"/>
</dbReference>
<feature type="transmembrane region" description="Helical" evidence="7">
    <location>
        <begin position="35"/>
        <end position="52"/>
    </location>
</feature>
<dbReference type="EMBL" id="CP063362">
    <property type="protein sequence ID" value="QRG06628.1"/>
    <property type="molecule type" value="Genomic_DNA"/>
</dbReference>
<dbReference type="Proteomes" id="UP000596427">
    <property type="component" value="Chromosome"/>
</dbReference>
<evidence type="ECO:0000256" key="3">
    <source>
        <dbReference type="ARBA" id="ARBA00022692"/>
    </source>
</evidence>
<proteinExistence type="predicted"/>
<evidence type="ECO:0000256" key="7">
    <source>
        <dbReference type="SAM" id="Phobius"/>
    </source>
</evidence>
<dbReference type="GO" id="GO:0005886">
    <property type="term" value="C:plasma membrane"/>
    <property type="evidence" value="ECO:0007669"/>
    <property type="project" value="UniProtKB-SubCell"/>
</dbReference>
<dbReference type="AlphaFoldDB" id="A0A974PN23"/>
<keyword evidence="3 7" id="KW-0812">Transmembrane</keyword>
<evidence type="ECO:0000256" key="1">
    <source>
        <dbReference type="ARBA" id="ARBA00004651"/>
    </source>
</evidence>
<evidence type="ECO:0000313" key="8">
    <source>
        <dbReference type="EMBL" id="QRG06628.1"/>
    </source>
</evidence>
<dbReference type="InterPro" id="IPR007208">
    <property type="entry name" value="MrpF/PhaF-like"/>
</dbReference>
<evidence type="ECO:0000256" key="4">
    <source>
        <dbReference type="ARBA" id="ARBA00022989"/>
    </source>
</evidence>
<keyword evidence="4 7" id="KW-1133">Transmembrane helix</keyword>
<evidence type="ECO:0000256" key="5">
    <source>
        <dbReference type="ARBA" id="ARBA00023136"/>
    </source>
</evidence>
<protein>
    <recommendedName>
        <fullName evidence="10">Multiple resistance and pH regulation protein F</fullName>
    </recommendedName>
</protein>
<evidence type="ECO:0000313" key="9">
    <source>
        <dbReference type="Proteomes" id="UP000596427"/>
    </source>
</evidence>
<feature type="transmembrane region" description="Helical" evidence="7">
    <location>
        <begin position="59"/>
        <end position="80"/>
    </location>
</feature>
<evidence type="ECO:0000256" key="6">
    <source>
        <dbReference type="SAM" id="MobiDB-lite"/>
    </source>
</evidence>
<organism evidence="8 9">
    <name type="scientific">Xanthobacter dioxanivorans</name>
    <dbReference type="NCBI Taxonomy" id="2528964"/>
    <lineage>
        <taxon>Bacteria</taxon>
        <taxon>Pseudomonadati</taxon>
        <taxon>Pseudomonadota</taxon>
        <taxon>Alphaproteobacteria</taxon>
        <taxon>Hyphomicrobiales</taxon>
        <taxon>Xanthobacteraceae</taxon>
        <taxon>Xanthobacter</taxon>
    </lineage>
</organism>
<dbReference type="GO" id="GO:0015075">
    <property type="term" value="F:monoatomic ion transmembrane transporter activity"/>
    <property type="evidence" value="ECO:0007669"/>
    <property type="project" value="InterPro"/>
</dbReference>